<keyword evidence="5" id="KW-1185">Reference proteome</keyword>
<dbReference type="EMBL" id="CAJVRC010000851">
    <property type="protein sequence ID" value="CAG8895047.1"/>
    <property type="molecule type" value="Genomic_DNA"/>
</dbReference>
<dbReference type="FunFam" id="3.40.30.10:FF:000142">
    <property type="entry name" value="Elongation factor 1 gamma"/>
    <property type="match status" value="1"/>
</dbReference>
<dbReference type="Gene3D" id="1.20.1050.10">
    <property type="match status" value="1"/>
</dbReference>
<dbReference type="OrthoDB" id="202203at2759"/>
<dbReference type="SUPFAM" id="SSF47616">
    <property type="entry name" value="GST C-terminal domain-like"/>
    <property type="match status" value="1"/>
</dbReference>
<evidence type="ECO:0000259" key="2">
    <source>
        <dbReference type="PROSITE" id="PS50404"/>
    </source>
</evidence>
<accession>A0A9W4KEF2</accession>
<reference evidence="4" key="1">
    <citation type="submission" date="2021-07" db="EMBL/GenBank/DDBJ databases">
        <authorList>
            <person name="Branca A.L. A."/>
        </authorList>
    </citation>
    <scope>NUCLEOTIDE SEQUENCE</scope>
</reference>
<organism evidence="4 5">
    <name type="scientific">Penicillium egyptiacum</name>
    <dbReference type="NCBI Taxonomy" id="1303716"/>
    <lineage>
        <taxon>Eukaryota</taxon>
        <taxon>Fungi</taxon>
        <taxon>Dikarya</taxon>
        <taxon>Ascomycota</taxon>
        <taxon>Pezizomycotina</taxon>
        <taxon>Eurotiomycetes</taxon>
        <taxon>Eurotiomycetidae</taxon>
        <taxon>Eurotiales</taxon>
        <taxon>Aspergillaceae</taxon>
        <taxon>Penicillium</taxon>
    </lineage>
</organism>
<dbReference type="PROSITE" id="PS50405">
    <property type="entry name" value="GST_CTER"/>
    <property type="match status" value="1"/>
</dbReference>
<dbReference type="Pfam" id="PF02798">
    <property type="entry name" value="GST_N"/>
    <property type="match status" value="1"/>
</dbReference>
<dbReference type="CDD" id="cd03044">
    <property type="entry name" value="GST_N_EF1Bgamma"/>
    <property type="match status" value="1"/>
</dbReference>
<dbReference type="InterPro" id="IPR036282">
    <property type="entry name" value="Glutathione-S-Trfase_C_sf"/>
</dbReference>
<dbReference type="Proteomes" id="UP001154252">
    <property type="component" value="Unassembled WGS sequence"/>
</dbReference>
<evidence type="ECO:0000259" key="3">
    <source>
        <dbReference type="PROSITE" id="PS50405"/>
    </source>
</evidence>
<dbReference type="SUPFAM" id="SSF52833">
    <property type="entry name" value="Thioredoxin-like"/>
    <property type="match status" value="1"/>
</dbReference>
<dbReference type="PROSITE" id="PS50404">
    <property type="entry name" value="GST_NTER"/>
    <property type="match status" value="1"/>
</dbReference>
<dbReference type="Gene3D" id="3.40.30.10">
    <property type="entry name" value="Glutaredoxin"/>
    <property type="match status" value="1"/>
</dbReference>
<dbReference type="FunFam" id="1.20.1050.10:FF:000006">
    <property type="entry name" value="Elongation factor 1 gamma"/>
    <property type="match status" value="1"/>
</dbReference>
<dbReference type="SUPFAM" id="SSF51905">
    <property type="entry name" value="FAD/NAD(P)-binding domain"/>
    <property type="match status" value="1"/>
</dbReference>
<feature type="domain" description="GST N-terminal" evidence="2">
    <location>
        <begin position="419"/>
        <end position="498"/>
    </location>
</feature>
<dbReference type="PANTHER" id="PTHR43735:SF24">
    <property type="entry name" value="NUCLEOTIDE-DISULPHIDE OXIDOREDUCTASE AMID-LIKE, PUTATIVE (AFU_ORTHOLOGUE AFUA_1G17180)-RELATED"/>
    <property type="match status" value="1"/>
</dbReference>
<proteinExistence type="inferred from homology"/>
<dbReference type="PRINTS" id="PR00368">
    <property type="entry name" value="FADPNR"/>
</dbReference>
<protein>
    <recommendedName>
        <fullName evidence="6">FAD/NAD(P)-binding domain-containing protein</fullName>
    </recommendedName>
</protein>
<dbReference type="Pfam" id="PF00043">
    <property type="entry name" value="GST_C"/>
    <property type="match status" value="1"/>
</dbReference>
<gene>
    <name evidence="4" type="ORF">PEGY_LOCUS4041</name>
</gene>
<evidence type="ECO:0008006" key="6">
    <source>
        <dbReference type="Google" id="ProtNLM"/>
    </source>
</evidence>
<dbReference type="InterPro" id="IPR036188">
    <property type="entry name" value="FAD/NAD-bd_sf"/>
</dbReference>
<dbReference type="Gene3D" id="3.50.50.100">
    <property type="match status" value="1"/>
</dbReference>
<dbReference type="PRINTS" id="PR00411">
    <property type="entry name" value="PNDRDTASEI"/>
</dbReference>
<dbReference type="SFLD" id="SFLDS00019">
    <property type="entry name" value="Glutathione_Transferase_(cytos"/>
    <property type="match status" value="1"/>
</dbReference>
<evidence type="ECO:0000313" key="5">
    <source>
        <dbReference type="Proteomes" id="UP001154252"/>
    </source>
</evidence>
<dbReference type="SFLD" id="SFLDG00358">
    <property type="entry name" value="Main_(cytGST)"/>
    <property type="match status" value="1"/>
</dbReference>
<sequence>MPSNDFVRTVSRNFRVLVIGGSYGGLSAALALIDLSQGRLPRFNYDPDAKAPTHRIPIQITVVDKRDGYFHLIGSPKALACEKFASEAWTRFQDIPGLKSPDLGFIQGSVSSVDFNAKVAHIVDTETSSNRTEPYDYLIAGSGLRRSFPTVPQSLRRDEFLKEAREHMANVKQAHDGIIVVGGGAVGVEMAAELKILNPATKVTLIHSRKRLLSSEPLPDDFAERVVSILRDTGVEVILGQRVIDTTAVDTKNGARVWNLTLSDGQQLETSHVLNAISQSIPTSTYLPKEALNEEGYIKVHRSLQFSGAIPNAEHHWAVGDLTAWEGIKRCGGAMHMGHHAAINIHQHMMAECTGVKPDYQTLQPFPSVMGLALGKKAVSYTPSEGTREGEDLMKTLFGKDMGHTSKSYLTSSISTMAPFGTIYSYQPSPRVMKAAANLNGLELAVPEFVFGKTNRSPDFLSKFPLGKVPAFEAADGTTLFESDAITQYIAESGPAADQLLGATSAERAAIRQWICFAQGEILDPVTELALWRLGIRPYDEKVEESSLARLERSLACLETHLKSRTWFVSNEKFSLADITVASTLVWGFSMAIDAEMRPKFPSVVTWYERILEAKGVKEAFGEKEYIEKRQVPQA</sequence>
<dbReference type="InterPro" id="IPR010987">
    <property type="entry name" value="Glutathione-S-Trfase_C-like"/>
</dbReference>
<dbReference type="GO" id="GO:0050660">
    <property type="term" value="F:flavin adenine dinucleotide binding"/>
    <property type="evidence" value="ECO:0007669"/>
    <property type="project" value="TreeGrafter"/>
</dbReference>
<evidence type="ECO:0000256" key="1">
    <source>
        <dbReference type="ARBA" id="ARBA00007409"/>
    </source>
</evidence>
<dbReference type="GO" id="GO:0004174">
    <property type="term" value="F:electron-transferring-flavoprotein dehydrogenase activity"/>
    <property type="evidence" value="ECO:0007669"/>
    <property type="project" value="TreeGrafter"/>
</dbReference>
<comment type="caution">
    <text evidence="4">The sequence shown here is derived from an EMBL/GenBank/DDBJ whole genome shotgun (WGS) entry which is preliminary data.</text>
</comment>
<dbReference type="PANTHER" id="PTHR43735">
    <property type="entry name" value="APOPTOSIS-INDUCING FACTOR 1"/>
    <property type="match status" value="1"/>
</dbReference>
<feature type="domain" description="GST C-terminal" evidence="3">
    <location>
        <begin position="504"/>
        <end position="635"/>
    </location>
</feature>
<dbReference type="InterPro" id="IPR040079">
    <property type="entry name" value="Glutathione_S-Trfase"/>
</dbReference>
<dbReference type="InterPro" id="IPR004045">
    <property type="entry name" value="Glutathione_S-Trfase_N"/>
</dbReference>
<dbReference type="InterPro" id="IPR004046">
    <property type="entry name" value="GST_C"/>
</dbReference>
<dbReference type="Pfam" id="PF07992">
    <property type="entry name" value="Pyr_redox_2"/>
    <property type="match status" value="1"/>
</dbReference>
<dbReference type="GO" id="GO:0005737">
    <property type="term" value="C:cytoplasm"/>
    <property type="evidence" value="ECO:0007669"/>
    <property type="project" value="TreeGrafter"/>
</dbReference>
<dbReference type="AlphaFoldDB" id="A0A9W4KEF2"/>
<comment type="similarity">
    <text evidence="1">Belongs to the GST superfamily.</text>
</comment>
<dbReference type="InterPro" id="IPR023753">
    <property type="entry name" value="FAD/NAD-binding_dom"/>
</dbReference>
<dbReference type="InterPro" id="IPR036249">
    <property type="entry name" value="Thioredoxin-like_sf"/>
</dbReference>
<evidence type="ECO:0000313" key="4">
    <source>
        <dbReference type="EMBL" id="CAG8895047.1"/>
    </source>
</evidence>
<dbReference type="CDD" id="cd03181">
    <property type="entry name" value="GST_C_EF1Bgamma_like"/>
    <property type="match status" value="1"/>
</dbReference>
<name>A0A9W4KEF2_9EURO</name>